<name>A0A378KQR9_9GAMM</name>
<feature type="modified residue" description="4-aspartylphosphate" evidence="1">
    <location>
        <position position="66"/>
    </location>
</feature>
<dbReference type="InterPro" id="IPR011006">
    <property type="entry name" value="CheY-like_superfamily"/>
</dbReference>
<dbReference type="PANTHER" id="PTHR44520:SF2">
    <property type="entry name" value="RESPONSE REGULATOR RCP1"/>
    <property type="match status" value="1"/>
</dbReference>
<dbReference type="PROSITE" id="PS50110">
    <property type="entry name" value="RESPONSE_REGULATORY"/>
    <property type="match status" value="1"/>
</dbReference>
<dbReference type="InterPro" id="IPR052893">
    <property type="entry name" value="TCS_response_regulator"/>
</dbReference>
<reference evidence="4 6" key="2">
    <citation type="submission" date="2018-06" db="EMBL/GenBank/DDBJ databases">
        <authorList>
            <consortium name="Pathogen Informatics"/>
            <person name="Doyle S."/>
        </authorList>
    </citation>
    <scope>NUCLEOTIDE SEQUENCE [LARGE SCALE GENOMIC DNA]</scope>
    <source>
        <strain evidence="4 6">NCTC12376</strain>
    </source>
</reference>
<protein>
    <submittedName>
        <fullName evidence="4">Two-component response regulator</fullName>
    </submittedName>
</protein>
<reference evidence="3 5" key="1">
    <citation type="submission" date="2015-11" db="EMBL/GenBank/DDBJ databases">
        <title>Genomic analysis of 38 Legionella species identifies large and diverse effector repertoires.</title>
        <authorList>
            <person name="Burstein D."/>
            <person name="Amaro F."/>
            <person name="Zusman T."/>
            <person name="Lifshitz Z."/>
            <person name="Cohen O."/>
            <person name="Gilbert J.A."/>
            <person name="Pupko T."/>
            <person name="Shuman H.A."/>
            <person name="Segal G."/>
        </authorList>
    </citation>
    <scope>NUCLEOTIDE SEQUENCE [LARGE SCALE GENOMIC DNA]</scope>
    <source>
        <strain evidence="3 5">ATCC 49507</strain>
    </source>
</reference>
<organism evidence="4 6">
    <name type="scientific">Legionella quateirensis</name>
    <dbReference type="NCBI Taxonomy" id="45072"/>
    <lineage>
        <taxon>Bacteria</taxon>
        <taxon>Pseudomonadati</taxon>
        <taxon>Pseudomonadota</taxon>
        <taxon>Gammaproteobacteria</taxon>
        <taxon>Legionellales</taxon>
        <taxon>Legionellaceae</taxon>
        <taxon>Legionella</taxon>
    </lineage>
</organism>
<sequence length="146" mass="17008">MDFLRPIEILLVEDSPADIRLTQEALKENKLAVNLNIVNDGVEAMEFLRKENKYAKVPKPDLILLDLNMPRKDGREVLKEVKDDPELRTIPIVILTISKAEEDILLTYKHHVNCYIRKPLDLNQFMDVVKKIESFWFTIVTLPPQK</sequence>
<accession>A0A378KQR9</accession>
<dbReference type="STRING" id="45072.Lqua_0229"/>
<evidence type="ECO:0000313" key="6">
    <source>
        <dbReference type="Proteomes" id="UP000254230"/>
    </source>
</evidence>
<dbReference type="CDD" id="cd17557">
    <property type="entry name" value="REC_Rcp-like"/>
    <property type="match status" value="1"/>
</dbReference>
<dbReference type="InterPro" id="IPR001789">
    <property type="entry name" value="Sig_transdc_resp-reg_receiver"/>
</dbReference>
<evidence type="ECO:0000259" key="2">
    <source>
        <dbReference type="PROSITE" id="PS50110"/>
    </source>
</evidence>
<dbReference type="EMBL" id="LNYR01000002">
    <property type="protein sequence ID" value="KTD54722.1"/>
    <property type="molecule type" value="Genomic_DNA"/>
</dbReference>
<feature type="domain" description="Response regulatory" evidence="2">
    <location>
        <begin position="8"/>
        <end position="133"/>
    </location>
</feature>
<gene>
    <name evidence="4" type="primary">rcp1</name>
    <name evidence="3" type="ORF">Lqua_0229</name>
    <name evidence="4" type="ORF">NCTC12376_00695</name>
</gene>
<dbReference type="RefSeq" id="WP_058472486.1">
    <property type="nucleotide sequence ID" value="NZ_CAAAIL010000014.1"/>
</dbReference>
<dbReference type="Proteomes" id="UP000254230">
    <property type="component" value="Unassembled WGS sequence"/>
</dbReference>
<keyword evidence="1" id="KW-0597">Phosphoprotein</keyword>
<dbReference type="AlphaFoldDB" id="A0A378KQR9"/>
<dbReference type="SMART" id="SM00448">
    <property type="entry name" value="REC"/>
    <property type="match status" value="1"/>
</dbReference>
<dbReference type="OrthoDB" id="9793549at2"/>
<dbReference type="EMBL" id="UGOW01000001">
    <property type="protein sequence ID" value="STY16902.1"/>
    <property type="molecule type" value="Genomic_DNA"/>
</dbReference>
<dbReference type="SUPFAM" id="SSF52172">
    <property type="entry name" value="CheY-like"/>
    <property type="match status" value="1"/>
</dbReference>
<dbReference type="GO" id="GO:0000160">
    <property type="term" value="P:phosphorelay signal transduction system"/>
    <property type="evidence" value="ECO:0007669"/>
    <property type="project" value="InterPro"/>
</dbReference>
<evidence type="ECO:0000313" key="5">
    <source>
        <dbReference type="Proteomes" id="UP000054639"/>
    </source>
</evidence>
<keyword evidence="5" id="KW-1185">Reference proteome</keyword>
<evidence type="ECO:0000313" key="4">
    <source>
        <dbReference type="EMBL" id="STY16902.1"/>
    </source>
</evidence>
<evidence type="ECO:0000256" key="1">
    <source>
        <dbReference type="PROSITE-ProRule" id="PRU00169"/>
    </source>
</evidence>
<proteinExistence type="predicted"/>
<dbReference type="Gene3D" id="3.40.50.2300">
    <property type="match status" value="1"/>
</dbReference>
<dbReference type="PANTHER" id="PTHR44520">
    <property type="entry name" value="RESPONSE REGULATOR RCP1-RELATED"/>
    <property type="match status" value="1"/>
</dbReference>
<dbReference type="Proteomes" id="UP000054639">
    <property type="component" value="Unassembled WGS sequence"/>
</dbReference>
<dbReference type="Pfam" id="PF00072">
    <property type="entry name" value="Response_reg"/>
    <property type="match status" value="1"/>
</dbReference>
<evidence type="ECO:0000313" key="3">
    <source>
        <dbReference type="EMBL" id="KTD54722.1"/>
    </source>
</evidence>